<evidence type="ECO:0000313" key="1">
    <source>
        <dbReference type="EMBL" id="KAJ9111470.1"/>
    </source>
</evidence>
<keyword evidence="2" id="KW-1185">Reference proteome</keyword>
<organism evidence="1 2">
    <name type="scientific">Naganishia vaughanmartiniae</name>
    <dbReference type="NCBI Taxonomy" id="1424756"/>
    <lineage>
        <taxon>Eukaryota</taxon>
        <taxon>Fungi</taxon>
        <taxon>Dikarya</taxon>
        <taxon>Basidiomycota</taxon>
        <taxon>Agaricomycotina</taxon>
        <taxon>Tremellomycetes</taxon>
        <taxon>Filobasidiales</taxon>
        <taxon>Filobasidiaceae</taxon>
        <taxon>Naganishia</taxon>
    </lineage>
</organism>
<proteinExistence type="predicted"/>
<reference evidence="1" key="1">
    <citation type="submission" date="2023-04" db="EMBL/GenBank/DDBJ databases">
        <title>Draft Genome sequencing of Naganishia species isolated from polar environments using Oxford Nanopore Technology.</title>
        <authorList>
            <person name="Leo P."/>
            <person name="Venkateswaran K."/>
        </authorList>
    </citation>
    <scope>NUCLEOTIDE SEQUENCE</scope>
    <source>
        <strain evidence="1">MNA-CCFEE 5425</strain>
    </source>
</reference>
<evidence type="ECO:0000313" key="2">
    <source>
        <dbReference type="Proteomes" id="UP001243375"/>
    </source>
</evidence>
<sequence>MAANAKPTTLGAPATTSAPADANVTDGAPPPTTSTSLSTPDATVSIRITPSGKLYTYVRHALDTLNVRTISCVLAPPPPYVSNDASWIRLPNTYDRDRVANTLFVFRVATIQERPDQPVEIHTRLSLNSSLPPIKVLNTSTTSEPTTSHSGGLLPCTTTIPRLITVLEIIKREYLRLHAGKGKGLWQYNKVGSYSGKEVEEWEEQQRGRRVVGLPQRVKGKGKAKAREEQGEGGGREEAVGIQTGNVDAVQQMDVDTAAGANGADAGEDQGAGATTTKTTTHADKVLTDILNGGPNQ</sequence>
<name>A0ACC2WJF4_9TREE</name>
<dbReference type="Proteomes" id="UP001243375">
    <property type="component" value="Unassembled WGS sequence"/>
</dbReference>
<gene>
    <name evidence="1" type="ORF">QFC22_006497</name>
</gene>
<accession>A0ACC2WJF4</accession>
<comment type="caution">
    <text evidence="1">The sequence shown here is derived from an EMBL/GenBank/DDBJ whole genome shotgun (WGS) entry which is preliminary data.</text>
</comment>
<protein>
    <submittedName>
        <fullName evidence="1">Uncharacterized protein</fullName>
    </submittedName>
</protein>
<dbReference type="EMBL" id="JASBWU010000030">
    <property type="protein sequence ID" value="KAJ9111470.1"/>
    <property type="molecule type" value="Genomic_DNA"/>
</dbReference>